<proteinExistence type="predicted"/>
<protein>
    <submittedName>
        <fullName evidence="2">YbjN domain-containing protein</fullName>
    </submittedName>
</protein>
<dbReference type="RefSeq" id="WP_313918118.1">
    <property type="nucleotide sequence ID" value="NZ_CP135076.1"/>
</dbReference>
<name>A0ABZ0BCU4_9SPHN</name>
<dbReference type="Proteomes" id="UP001302249">
    <property type="component" value="Chromosome"/>
</dbReference>
<evidence type="ECO:0000313" key="3">
    <source>
        <dbReference type="Proteomes" id="UP001302249"/>
    </source>
</evidence>
<feature type="signal peptide" evidence="1">
    <location>
        <begin position="1"/>
        <end position="21"/>
    </location>
</feature>
<gene>
    <name evidence="2" type="ORF">RPR59_07120</name>
</gene>
<dbReference type="InterPro" id="IPR019660">
    <property type="entry name" value="Put_sensory_transdc_reg_YbjN"/>
</dbReference>
<dbReference type="EMBL" id="CP135076">
    <property type="protein sequence ID" value="WNO55007.1"/>
    <property type="molecule type" value="Genomic_DNA"/>
</dbReference>
<evidence type="ECO:0000313" key="2">
    <source>
        <dbReference type="EMBL" id="WNO55007.1"/>
    </source>
</evidence>
<feature type="chain" id="PRO_5046095075" evidence="1">
    <location>
        <begin position="22"/>
        <end position="178"/>
    </location>
</feature>
<dbReference type="Pfam" id="PF10722">
    <property type="entry name" value="YbjN"/>
    <property type="match status" value="1"/>
</dbReference>
<accession>A0ABZ0BCU4</accession>
<sequence>MKAAILAVALTFSASISTASAQNASRSPAPATATKPSLALIHNITADPQAISEILRADGYDAEIEYSASGDPFITSEGSKNRFTIFFNNCTDGKDCRTIQFYAGFATSEPRTLSLINQWNREKRFAKAYIDDQNDPRLEMDLNLNNGGVARNNFVSDFRLWVRLLDAFKSHIDWNEDE</sequence>
<keyword evidence="1" id="KW-0732">Signal</keyword>
<evidence type="ECO:0000256" key="1">
    <source>
        <dbReference type="SAM" id="SignalP"/>
    </source>
</evidence>
<dbReference type="CDD" id="cd17511">
    <property type="entry name" value="YbjN_AmyR-like"/>
    <property type="match status" value="1"/>
</dbReference>
<reference evidence="2 3" key="1">
    <citation type="submission" date="2023-09" db="EMBL/GenBank/DDBJ databases">
        <authorList>
            <person name="Rey-Velasco X."/>
        </authorList>
    </citation>
    <scope>NUCLEOTIDE SEQUENCE [LARGE SCALE GENOMIC DNA]</scope>
    <source>
        <strain evidence="2 3">W311</strain>
    </source>
</reference>
<organism evidence="2 3">
    <name type="scientific">Stakelama saccharophila</name>
    <dbReference type="NCBI Taxonomy" id="3075605"/>
    <lineage>
        <taxon>Bacteria</taxon>
        <taxon>Pseudomonadati</taxon>
        <taxon>Pseudomonadota</taxon>
        <taxon>Alphaproteobacteria</taxon>
        <taxon>Sphingomonadales</taxon>
        <taxon>Sphingomonadaceae</taxon>
        <taxon>Stakelama</taxon>
    </lineage>
</organism>
<keyword evidence="3" id="KW-1185">Reference proteome</keyword>